<evidence type="ECO:0000313" key="3">
    <source>
        <dbReference type="EMBL" id="EPR34293.1"/>
    </source>
</evidence>
<reference evidence="3 4" key="1">
    <citation type="journal article" date="2013" name="Genome Announc.">
        <title>Draft genome sequences for three mercury-methylating, sulfate-reducing bacteria.</title>
        <authorList>
            <person name="Brown S.D."/>
            <person name="Hurt R.A.Jr."/>
            <person name="Gilmour C.C."/>
            <person name="Elias D.A."/>
        </authorList>
    </citation>
    <scope>NUCLEOTIDE SEQUENCE [LARGE SCALE GENOMIC DNA]</scope>
    <source>
        <strain evidence="3 4">DSM 2059</strain>
    </source>
</reference>
<keyword evidence="4" id="KW-1185">Reference proteome</keyword>
<protein>
    <submittedName>
        <fullName evidence="3">CsbD family protein</fullName>
    </submittedName>
</protein>
<dbReference type="Pfam" id="PF05532">
    <property type="entry name" value="CsbD"/>
    <property type="match status" value="1"/>
</dbReference>
<dbReference type="EMBL" id="ATHJ01000117">
    <property type="protein sequence ID" value="EPR34293.1"/>
    <property type="molecule type" value="Genomic_DNA"/>
</dbReference>
<dbReference type="InterPro" id="IPR008462">
    <property type="entry name" value="CsbD"/>
</dbReference>
<dbReference type="AlphaFoldDB" id="S7UPR7"/>
<comment type="caution">
    <text evidence="3">The sequence shown here is derived from an EMBL/GenBank/DDBJ whole genome shotgun (WGS) entry which is preliminary data.</text>
</comment>
<organism evidence="3 4">
    <name type="scientific">Desulfococcus multivorans DSM 2059</name>
    <dbReference type="NCBI Taxonomy" id="1121405"/>
    <lineage>
        <taxon>Bacteria</taxon>
        <taxon>Pseudomonadati</taxon>
        <taxon>Thermodesulfobacteriota</taxon>
        <taxon>Desulfobacteria</taxon>
        <taxon>Desulfobacterales</taxon>
        <taxon>Desulfococcaceae</taxon>
        <taxon>Desulfococcus</taxon>
    </lineage>
</organism>
<dbReference type="InterPro" id="IPR036629">
    <property type="entry name" value="YjbJ_sf"/>
</dbReference>
<proteinExistence type="inferred from homology"/>
<dbReference type="Gene3D" id="1.10.1470.10">
    <property type="entry name" value="YjbJ"/>
    <property type="match status" value="1"/>
</dbReference>
<dbReference type="STRING" id="897.B2D07_01040"/>
<comment type="similarity">
    <text evidence="1">Belongs to the UPF0337 (CsbD) family.</text>
</comment>
<dbReference type="eggNOG" id="COG3237">
    <property type="taxonomic scope" value="Bacteria"/>
</dbReference>
<dbReference type="SUPFAM" id="SSF69047">
    <property type="entry name" value="Hypothetical protein YjbJ"/>
    <property type="match status" value="1"/>
</dbReference>
<feature type="domain" description="CsbD-like" evidence="2">
    <location>
        <begin position="4"/>
        <end position="48"/>
    </location>
</feature>
<dbReference type="RefSeq" id="WP_020878445.1">
    <property type="nucleotide sequence ID" value="NZ_ATHJ01000117.1"/>
</dbReference>
<evidence type="ECO:0000256" key="1">
    <source>
        <dbReference type="ARBA" id="ARBA00009129"/>
    </source>
</evidence>
<evidence type="ECO:0000259" key="2">
    <source>
        <dbReference type="Pfam" id="PF05532"/>
    </source>
</evidence>
<sequence>MKWDKVAGNWTQLRGNVREKLGKLTDNDAVILAGRRDQLLGQIQITCGLKPREAAKALQDWGVLK</sequence>
<name>S7UPR7_DESML</name>
<dbReference type="Proteomes" id="UP000014977">
    <property type="component" value="Unassembled WGS sequence"/>
</dbReference>
<gene>
    <name evidence="3" type="ORF">dsmv_3312</name>
</gene>
<dbReference type="OrthoDB" id="9796058at2"/>
<accession>S7UPR7</accession>
<evidence type="ECO:0000313" key="4">
    <source>
        <dbReference type="Proteomes" id="UP000014977"/>
    </source>
</evidence>